<feature type="compositionally biased region" description="Acidic residues" evidence="1">
    <location>
        <begin position="23"/>
        <end position="36"/>
    </location>
</feature>
<dbReference type="GeneID" id="17312460"/>
<evidence type="ECO:0000313" key="3">
    <source>
        <dbReference type="Proteomes" id="UP000109622"/>
    </source>
</evidence>
<evidence type="ECO:0000313" key="2">
    <source>
        <dbReference type="EMBL" id="ACU65440.1"/>
    </source>
</evidence>
<sequence>MSTNPSKPMNRNSSEKDIRENSSSDEFEEEVEESTSDTEKNIPDDISSPDNEFVPAPNQNIKFSDAFNSEFGGKYNPEELSKYGATDDYCVAGRLVQEKLNIKETDEDNVERAILESSGVVPEAEAEMEELCEKSSDENLECGATITLDDGFHKMKIIASLEERFFDPTQIHLINRFFRELALYVNTDETEGPILDKSKNRGAIVFGYVESKYQKKQKMTKQNDDNIPSTSRNCNKNVCQPKSPPPRSEGVAPAVNPNLQVILKDLNKGLKWKHFITQKELSFKMGQTGMTVEEISAVLEAGNEIKSGKEYVEYLFKIRGHFNQLEASYIYQP</sequence>
<dbReference type="EMBL" id="GQ410979">
    <property type="protein sequence ID" value="ACU65440.1"/>
    <property type="molecule type" value="Viral_cRNA"/>
</dbReference>
<dbReference type="Proteomes" id="UP000109622">
    <property type="component" value="Segment"/>
</dbReference>
<proteinExistence type="predicted"/>
<protein>
    <submittedName>
        <fullName evidence="2">Polymerase-associated protein</fullName>
    </submittedName>
</protein>
<reference evidence="2 3" key="1">
    <citation type="journal article" date="2010" name="Proc. R. Soc. B">
        <title>Sigma viruses from three species of Drosophila form a major new clade in the rhabdovirus phylogeny.</title>
        <authorList>
            <person name="Longdon B."/>
            <person name="Obbard D.J."/>
            <person name="Jiggins F.M."/>
        </authorList>
    </citation>
    <scope>NUCLEOTIDE SEQUENCE [LARGE SCALE GENOMIC DNA]</scope>
    <source>
        <strain evidence="2">10A</strain>
    </source>
</reference>
<feature type="region of interest" description="Disordered" evidence="1">
    <location>
        <begin position="1"/>
        <end position="68"/>
    </location>
</feature>
<evidence type="ECO:0000256" key="1">
    <source>
        <dbReference type="SAM" id="MobiDB-lite"/>
    </source>
</evidence>
<organism evidence="2 3">
    <name type="scientific">Drosophila obscura sigmavirus</name>
    <dbReference type="NCBI Taxonomy" id="948741"/>
    <lineage>
        <taxon>Viruses</taxon>
        <taxon>Riboviria</taxon>
        <taxon>Orthornavirae</taxon>
        <taxon>Negarnaviricota</taxon>
        <taxon>Haploviricotina</taxon>
        <taxon>Monjiviricetes</taxon>
        <taxon>Mononegavirales</taxon>
        <taxon>Rhabdoviridae</taxon>
        <taxon>Alpharhabdovirinae</taxon>
        <taxon>Sigmavirus</taxon>
        <taxon>Sigmavirus obscura</taxon>
    </lineage>
</organism>
<dbReference type="KEGG" id="vg:17312460"/>
<dbReference type="RefSeq" id="YP_008686597.1">
    <property type="nucleotide sequence ID" value="NC_022580.1"/>
</dbReference>
<feature type="compositionally biased region" description="Basic and acidic residues" evidence="1">
    <location>
        <begin position="13"/>
        <end position="22"/>
    </location>
</feature>
<accession>C8CJE7</accession>
<gene>
    <name evidence="2" type="primary">P</name>
</gene>
<feature type="compositionally biased region" description="Polar residues" evidence="1">
    <location>
        <begin position="1"/>
        <end position="12"/>
    </location>
</feature>
<keyword evidence="3" id="KW-1185">Reference proteome</keyword>
<name>C8CJE7_9RHAB</name>